<feature type="compositionally biased region" description="Pro residues" evidence="1">
    <location>
        <begin position="459"/>
        <end position="479"/>
    </location>
</feature>
<dbReference type="PROSITE" id="PS51450">
    <property type="entry name" value="LRR"/>
    <property type="match status" value="1"/>
</dbReference>
<gene>
    <name evidence="2" type="ORF">HETSPECPRED_008172</name>
</gene>
<dbReference type="Proteomes" id="UP000664521">
    <property type="component" value="Unassembled WGS sequence"/>
</dbReference>
<dbReference type="SUPFAM" id="SSF52047">
    <property type="entry name" value="RNI-like"/>
    <property type="match status" value="1"/>
</dbReference>
<name>A0A8H3ITP8_9LECA</name>
<dbReference type="InterPro" id="IPR032675">
    <property type="entry name" value="LRR_dom_sf"/>
</dbReference>
<dbReference type="Gene3D" id="3.80.10.10">
    <property type="entry name" value="Ribonuclease Inhibitor"/>
    <property type="match status" value="1"/>
</dbReference>
<feature type="compositionally biased region" description="Polar residues" evidence="1">
    <location>
        <begin position="404"/>
        <end position="417"/>
    </location>
</feature>
<evidence type="ECO:0000313" key="3">
    <source>
        <dbReference type="Proteomes" id="UP000664521"/>
    </source>
</evidence>
<feature type="region of interest" description="Disordered" evidence="1">
    <location>
        <begin position="393"/>
        <end position="423"/>
    </location>
</feature>
<dbReference type="OrthoDB" id="9876299at2759"/>
<protein>
    <submittedName>
        <fullName evidence="2">Uncharacterized protein</fullName>
    </submittedName>
</protein>
<dbReference type="EMBL" id="CAJPDS010000060">
    <property type="protein sequence ID" value="CAF9931703.1"/>
    <property type="molecule type" value="Genomic_DNA"/>
</dbReference>
<dbReference type="AlphaFoldDB" id="A0A8H3ITP8"/>
<comment type="caution">
    <text evidence="2">The sequence shown here is derived from an EMBL/GenBank/DDBJ whole genome shotgun (WGS) entry which is preliminary data.</text>
</comment>
<organism evidence="2 3">
    <name type="scientific">Heterodermia speciosa</name>
    <dbReference type="NCBI Taxonomy" id="116794"/>
    <lineage>
        <taxon>Eukaryota</taxon>
        <taxon>Fungi</taxon>
        <taxon>Dikarya</taxon>
        <taxon>Ascomycota</taxon>
        <taxon>Pezizomycotina</taxon>
        <taxon>Lecanoromycetes</taxon>
        <taxon>OSLEUM clade</taxon>
        <taxon>Lecanoromycetidae</taxon>
        <taxon>Caliciales</taxon>
        <taxon>Physciaceae</taxon>
        <taxon>Heterodermia</taxon>
    </lineage>
</organism>
<reference evidence="2" key="1">
    <citation type="submission" date="2021-03" db="EMBL/GenBank/DDBJ databases">
        <authorList>
            <person name="Tagirdzhanova G."/>
        </authorList>
    </citation>
    <scope>NUCLEOTIDE SEQUENCE</scope>
</reference>
<dbReference type="InterPro" id="IPR001611">
    <property type="entry name" value="Leu-rich_rpt"/>
</dbReference>
<keyword evidence="3" id="KW-1185">Reference proteome</keyword>
<proteinExistence type="predicted"/>
<evidence type="ECO:0000313" key="2">
    <source>
        <dbReference type="EMBL" id="CAF9931703.1"/>
    </source>
</evidence>
<evidence type="ECO:0000256" key="1">
    <source>
        <dbReference type="SAM" id="MobiDB-lite"/>
    </source>
</evidence>
<sequence>MGRPNYVNRKIEGYKLGQAVAKDLIKRIPPNLHAKAALRDPVVELDVTGKYLGQDGFRELAGALVKSIDYYGEQGRVVRLEELCLKDNKLDAKCLVDLGHVLRLAADDLRDLDLSNNSISIITDADTAAFEYFLQSFADCYLLRRVDFSGNPLGMPRDAPDKRTRAFEIMTKVYGSEQPLFVAGIDEERPISYLSDLNQNGTARDDGGLDGKFEDLQIAANPETRGVYATTRGLRSIPYLVLADTSMSEYSALHLSYIIPHHLPPAQLLKRVPPAKAGPASQHLYAHDLDQRCKGLVYFPNNTLGSGGAKVLELAELSRRKLLEEWDPESSDTRIEEGIHRITTSVSELDRARSRIQGNALRDFGAKSNDLWITALRMLCLGRIICHTRVQQPSRVEPDEDKFSNGNRSASTEPTLQRSHKPVPLILRSPNQPQTLRLGQVYRKGKLVLTPIAASPETPITPVPTLPPTTPESPKPSPRAPQEQSQLQLLNRFTEEIWQQIASYVTEAHGIMSKGQQLAVLRWAMDRRTLSQEKESLGKLKSAQIWKVLDATGCLAYEMKS</sequence>
<accession>A0A8H3ITP8</accession>
<feature type="region of interest" description="Disordered" evidence="1">
    <location>
        <begin position="456"/>
        <end position="485"/>
    </location>
</feature>